<evidence type="ECO:0000313" key="1">
    <source>
        <dbReference type="EMBL" id="CAI9120324.1"/>
    </source>
</evidence>
<dbReference type="RefSeq" id="WP_289843506.1">
    <property type="nucleotide sequence ID" value="NZ_CATKSH010000005.1"/>
</dbReference>
<name>A0AA35Y171_9PROT</name>
<keyword evidence="2" id="KW-1185">Reference proteome</keyword>
<comment type="caution">
    <text evidence="1">The sequence shown here is derived from an EMBL/GenBank/DDBJ whole genome shotgun (WGS) entry which is preliminary data.</text>
</comment>
<protein>
    <submittedName>
        <fullName evidence="1">Uncharacterized protein</fullName>
    </submittedName>
</protein>
<sequence length="117" mass="12874">MVVSSLKLAKSASHATSVSCDNDAQGRKMFPHGTRETYVDVLRDCGWNAQSHRGKQALQAAMENHPEANDGFIRSTLLTNTQSVISLPHEHGGALITDNNIFIKRRKFSALNGNEVR</sequence>
<dbReference type="EMBL" id="CATKSH010000005">
    <property type="protein sequence ID" value="CAI9120324.1"/>
    <property type="molecule type" value="Genomic_DNA"/>
</dbReference>
<dbReference type="AlphaFoldDB" id="A0AA35Y171"/>
<accession>A0AA35Y171</accession>
<reference evidence="1" key="1">
    <citation type="submission" date="2023-03" db="EMBL/GenBank/DDBJ databases">
        <authorList>
            <person name="Cleenwerck I."/>
        </authorList>
    </citation>
    <scope>NUCLEOTIDE SEQUENCE</scope>
    <source>
        <strain evidence="1">LMG 32879</strain>
    </source>
</reference>
<evidence type="ECO:0000313" key="2">
    <source>
        <dbReference type="Proteomes" id="UP001176960"/>
    </source>
</evidence>
<organism evidence="1 2">
    <name type="scientific">Brytella acorum</name>
    <dbReference type="NCBI Taxonomy" id="2959299"/>
    <lineage>
        <taxon>Bacteria</taxon>
        <taxon>Pseudomonadati</taxon>
        <taxon>Pseudomonadota</taxon>
        <taxon>Alphaproteobacteria</taxon>
        <taxon>Acetobacterales</taxon>
        <taxon>Acetobacteraceae</taxon>
        <taxon>Brytella</taxon>
    </lineage>
</organism>
<dbReference type="Proteomes" id="UP001176960">
    <property type="component" value="Unassembled WGS sequence"/>
</dbReference>
<proteinExistence type="predicted"/>
<gene>
    <name evidence="1" type="ORF">LMG32879_001156</name>
</gene>